<evidence type="ECO:0000256" key="7">
    <source>
        <dbReference type="SAM" id="Phobius"/>
    </source>
</evidence>
<evidence type="ECO:0000256" key="4">
    <source>
        <dbReference type="ARBA" id="ARBA00022692"/>
    </source>
</evidence>
<dbReference type="AlphaFoldDB" id="A0A853DK86"/>
<dbReference type="SUPFAM" id="SSF103473">
    <property type="entry name" value="MFS general substrate transporter"/>
    <property type="match status" value="1"/>
</dbReference>
<organism evidence="9 10">
    <name type="scientific">Leifsonia naganoensis</name>
    <dbReference type="NCBI Taxonomy" id="150025"/>
    <lineage>
        <taxon>Bacteria</taxon>
        <taxon>Bacillati</taxon>
        <taxon>Actinomycetota</taxon>
        <taxon>Actinomycetes</taxon>
        <taxon>Micrococcales</taxon>
        <taxon>Microbacteriaceae</taxon>
        <taxon>Leifsonia</taxon>
    </lineage>
</organism>
<dbReference type="Proteomes" id="UP000521075">
    <property type="component" value="Unassembled WGS sequence"/>
</dbReference>
<feature type="transmembrane region" description="Helical" evidence="7">
    <location>
        <begin position="292"/>
        <end position="314"/>
    </location>
</feature>
<protein>
    <submittedName>
        <fullName evidence="9">EmrB/QacA subfamily drug resistance transporter</fullName>
    </submittedName>
</protein>
<gene>
    <name evidence="9" type="ORF">HNR14_001387</name>
</gene>
<feature type="transmembrane region" description="Helical" evidence="7">
    <location>
        <begin position="77"/>
        <end position="99"/>
    </location>
</feature>
<dbReference type="GO" id="GO:0022857">
    <property type="term" value="F:transmembrane transporter activity"/>
    <property type="evidence" value="ECO:0007669"/>
    <property type="project" value="InterPro"/>
</dbReference>
<comment type="caution">
    <text evidence="9">The sequence shown here is derived from an EMBL/GenBank/DDBJ whole genome shotgun (WGS) entry which is preliminary data.</text>
</comment>
<feature type="transmembrane region" description="Helical" evidence="7">
    <location>
        <begin position="105"/>
        <end position="125"/>
    </location>
</feature>
<keyword evidence="4 7" id="KW-0812">Transmembrane</keyword>
<feature type="transmembrane region" description="Helical" evidence="7">
    <location>
        <begin position="403"/>
        <end position="420"/>
    </location>
</feature>
<dbReference type="InterPro" id="IPR020846">
    <property type="entry name" value="MFS_dom"/>
</dbReference>
<dbReference type="Pfam" id="PF07690">
    <property type="entry name" value="MFS_1"/>
    <property type="match status" value="1"/>
</dbReference>
<feature type="transmembrane region" description="Helical" evidence="7">
    <location>
        <begin position="326"/>
        <end position="346"/>
    </location>
</feature>
<dbReference type="RefSeq" id="WP_179700465.1">
    <property type="nucleotide sequence ID" value="NZ_BAAAHA010000003.1"/>
</dbReference>
<feature type="transmembrane region" description="Helical" evidence="7">
    <location>
        <begin position="137"/>
        <end position="161"/>
    </location>
</feature>
<dbReference type="CDD" id="cd17321">
    <property type="entry name" value="MFS_MMR_MDR_like"/>
    <property type="match status" value="1"/>
</dbReference>
<comment type="subcellular location">
    <subcellularLocation>
        <location evidence="1">Cell membrane</location>
        <topology evidence="1">Multi-pass membrane protein</topology>
    </subcellularLocation>
</comment>
<feature type="transmembrane region" description="Helical" evidence="7">
    <location>
        <begin position="167"/>
        <end position="186"/>
    </location>
</feature>
<sequence>MPEKLSSGWVLALTAAAQFVLQLDFAIVNVALPTVQRELGFTEAGLQWVVTGYALTFGALLLVGGRFGDLIGYRRTLIGGLTLFALTSLSGGLAAGAGVLVASRIVQGASAALIAPAALALLAHAHPEPRARIRAMGIFQGSVAAGASAGIVLGGILTQYVGWRSVLLINPPLIVILIALILWRVPAIPGHSGIRLDLPGALTATAAVAALIYGVSQGQQNGFGSPDSWIALVAAAVLAVVFVLVERRIADPILPFSLLRGGGRPAALIAILVIGAVLAGYVYFVSMYLQHVLGLSAVQTGLALVPATLTALLVSTQMARRMLPRLGYRRQLLLALALVGAGQFWLSQVTATGSYAVNVLGGILLTAAGMGLALPAASLALTADAPPHQRGTAGALFASGQQLGSAIGIAVLATIAAAVTDTTGDLVCGYRLSFLVATGLIVLAGIALSITRTTSRP</sequence>
<dbReference type="Gene3D" id="1.20.1720.10">
    <property type="entry name" value="Multidrug resistance protein D"/>
    <property type="match status" value="1"/>
</dbReference>
<feature type="transmembrane region" description="Helical" evidence="7">
    <location>
        <begin position="228"/>
        <end position="245"/>
    </location>
</feature>
<evidence type="ECO:0000313" key="10">
    <source>
        <dbReference type="Proteomes" id="UP000521075"/>
    </source>
</evidence>
<evidence type="ECO:0000313" key="9">
    <source>
        <dbReference type="EMBL" id="NYK09506.1"/>
    </source>
</evidence>
<dbReference type="PANTHER" id="PTHR42718">
    <property type="entry name" value="MAJOR FACILITATOR SUPERFAMILY MULTIDRUG TRANSPORTER MFSC"/>
    <property type="match status" value="1"/>
</dbReference>
<feature type="transmembrane region" description="Helical" evidence="7">
    <location>
        <begin position="198"/>
        <end position="216"/>
    </location>
</feature>
<proteinExistence type="predicted"/>
<dbReference type="EMBL" id="JACCHJ010000001">
    <property type="protein sequence ID" value="NYK09506.1"/>
    <property type="molecule type" value="Genomic_DNA"/>
</dbReference>
<evidence type="ECO:0000259" key="8">
    <source>
        <dbReference type="PROSITE" id="PS50850"/>
    </source>
</evidence>
<dbReference type="PANTHER" id="PTHR42718:SF46">
    <property type="entry name" value="BLR6921 PROTEIN"/>
    <property type="match status" value="1"/>
</dbReference>
<dbReference type="Gene3D" id="1.20.1250.20">
    <property type="entry name" value="MFS general substrate transporter like domains"/>
    <property type="match status" value="1"/>
</dbReference>
<keyword evidence="10" id="KW-1185">Reference proteome</keyword>
<evidence type="ECO:0000256" key="6">
    <source>
        <dbReference type="ARBA" id="ARBA00023136"/>
    </source>
</evidence>
<keyword evidence="2" id="KW-0813">Transport</keyword>
<feature type="transmembrane region" description="Helical" evidence="7">
    <location>
        <begin position="266"/>
        <end position="286"/>
    </location>
</feature>
<evidence type="ECO:0000256" key="2">
    <source>
        <dbReference type="ARBA" id="ARBA00022448"/>
    </source>
</evidence>
<feature type="transmembrane region" description="Helical" evidence="7">
    <location>
        <begin position="432"/>
        <end position="451"/>
    </location>
</feature>
<dbReference type="InterPro" id="IPR011701">
    <property type="entry name" value="MFS"/>
</dbReference>
<evidence type="ECO:0000256" key="5">
    <source>
        <dbReference type="ARBA" id="ARBA00022989"/>
    </source>
</evidence>
<keyword evidence="5 7" id="KW-1133">Transmembrane helix</keyword>
<feature type="domain" description="Major facilitator superfamily (MFS) profile" evidence="8">
    <location>
        <begin position="10"/>
        <end position="456"/>
    </location>
</feature>
<feature type="transmembrane region" description="Helical" evidence="7">
    <location>
        <begin position="358"/>
        <end position="382"/>
    </location>
</feature>
<name>A0A853DK86_9MICO</name>
<feature type="transmembrane region" description="Helical" evidence="7">
    <location>
        <begin position="45"/>
        <end position="65"/>
    </location>
</feature>
<evidence type="ECO:0000256" key="3">
    <source>
        <dbReference type="ARBA" id="ARBA00022475"/>
    </source>
</evidence>
<accession>A0A853DK86</accession>
<dbReference type="PROSITE" id="PS50850">
    <property type="entry name" value="MFS"/>
    <property type="match status" value="1"/>
</dbReference>
<dbReference type="InterPro" id="IPR036259">
    <property type="entry name" value="MFS_trans_sf"/>
</dbReference>
<keyword evidence="3" id="KW-1003">Cell membrane</keyword>
<dbReference type="GO" id="GO:0005886">
    <property type="term" value="C:plasma membrane"/>
    <property type="evidence" value="ECO:0007669"/>
    <property type="project" value="UniProtKB-SubCell"/>
</dbReference>
<keyword evidence="6 7" id="KW-0472">Membrane</keyword>
<evidence type="ECO:0000256" key="1">
    <source>
        <dbReference type="ARBA" id="ARBA00004651"/>
    </source>
</evidence>
<reference evidence="9 10" key="1">
    <citation type="submission" date="2020-07" db="EMBL/GenBank/DDBJ databases">
        <title>Sequencing the genomes of 1000 actinobacteria strains.</title>
        <authorList>
            <person name="Klenk H.-P."/>
        </authorList>
    </citation>
    <scope>NUCLEOTIDE SEQUENCE [LARGE SCALE GENOMIC DNA]</scope>
    <source>
        <strain evidence="9 10">DSM 15166</strain>
    </source>
</reference>